<keyword evidence="1" id="KW-1133">Transmembrane helix</keyword>
<comment type="caution">
    <text evidence="2">The sequence shown here is derived from an EMBL/GenBank/DDBJ whole genome shotgun (WGS) entry which is preliminary data.</text>
</comment>
<proteinExistence type="predicted"/>
<accession>A0A0F9FNG2</accession>
<feature type="transmembrane region" description="Helical" evidence="1">
    <location>
        <begin position="6"/>
        <end position="22"/>
    </location>
</feature>
<keyword evidence="1" id="KW-0812">Transmembrane</keyword>
<dbReference type="AlphaFoldDB" id="A0A0F9FNG2"/>
<organism evidence="2">
    <name type="scientific">marine sediment metagenome</name>
    <dbReference type="NCBI Taxonomy" id="412755"/>
    <lineage>
        <taxon>unclassified sequences</taxon>
        <taxon>metagenomes</taxon>
        <taxon>ecological metagenomes</taxon>
    </lineage>
</organism>
<name>A0A0F9FNG2_9ZZZZ</name>
<evidence type="ECO:0000256" key="1">
    <source>
        <dbReference type="SAM" id="Phobius"/>
    </source>
</evidence>
<protein>
    <submittedName>
        <fullName evidence="2">Uncharacterized protein</fullName>
    </submittedName>
</protein>
<evidence type="ECO:0000313" key="2">
    <source>
        <dbReference type="EMBL" id="KKL80041.1"/>
    </source>
</evidence>
<sequence>MKKVTTAFMVAMTVCFIIVNMIQNHHIKCLLKTQNEIIGICEKQINTDNLIMGAIEKYHK</sequence>
<keyword evidence="1" id="KW-0472">Membrane</keyword>
<gene>
    <name evidence="2" type="ORF">LCGC14_2008740</name>
</gene>
<reference evidence="2" key="1">
    <citation type="journal article" date="2015" name="Nature">
        <title>Complex archaea that bridge the gap between prokaryotes and eukaryotes.</title>
        <authorList>
            <person name="Spang A."/>
            <person name="Saw J.H."/>
            <person name="Jorgensen S.L."/>
            <person name="Zaremba-Niedzwiedzka K."/>
            <person name="Martijn J."/>
            <person name="Lind A.E."/>
            <person name="van Eijk R."/>
            <person name="Schleper C."/>
            <person name="Guy L."/>
            <person name="Ettema T.J."/>
        </authorList>
    </citation>
    <scope>NUCLEOTIDE SEQUENCE</scope>
</reference>
<dbReference type="EMBL" id="LAZR01022976">
    <property type="protein sequence ID" value="KKL80041.1"/>
    <property type="molecule type" value="Genomic_DNA"/>
</dbReference>